<protein>
    <submittedName>
        <fullName evidence="1">Uncharacterized protein</fullName>
    </submittedName>
</protein>
<dbReference type="Gramene" id="rna5564">
    <property type="protein sequence ID" value="RHN81507.1"/>
    <property type="gene ID" value="gene5564"/>
</dbReference>
<dbReference type="Proteomes" id="UP000265566">
    <property type="component" value="Chromosome 1"/>
</dbReference>
<gene>
    <name evidence="1" type="ORF">MtrunA17_Chr1g0199901</name>
</gene>
<comment type="caution">
    <text evidence="1">The sequence shown here is derived from an EMBL/GenBank/DDBJ whole genome shotgun (WGS) entry which is preliminary data.</text>
</comment>
<organism evidence="1 2">
    <name type="scientific">Medicago truncatula</name>
    <name type="common">Barrel medic</name>
    <name type="synonym">Medicago tribuloides</name>
    <dbReference type="NCBI Taxonomy" id="3880"/>
    <lineage>
        <taxon>Eukaryota</taxon>
        <taxon>Viridiplantae</taxon>
        <taxon>Streptophyta</taxon>
        <taxon>Embryophyta</taxon>
        <taxon>Tracheophyta</taxon>
        <taxon>Spermatophyta</taxon>
        <taxon>Magnoliopsida</taxon>
        <taxon>eudicotyledons</taxon>
        <taxon>Gunneridae</taxon>
        <taxon>Pentapetalae</taxon>
        <taxon>rosids</taxon>
        <taxon>fabids</taxon>
        <taxon>Fabales</taxon>
        <taxon>Fabaceae</taxon>
        <taxon>Papilionoideae</taxon>
        <taxon>50 kb inversion clade</taxon>
        <taxon>NPAAA clade</taxon>
        <taxon>Hologalegina</taxon>
        <taxon>IRL clade</taxon>
        <taxon>Trifolieae</taxon>
        <taxon>Medicago</taxon>
    </lineage>
</organism>
<dbReference type="EMBL" id="PSQE01000001">
    <property type="protein sequence ID" value="RHN81507.1"/>
    <property type="molecule type" value="Genomic_DNA"/>
</dbReference>
<evidence type="ECO:0000313" key="1">
    <source>
        <dbReference type="EMBL" id="RHN81507.1"/>
    </source>
</evidence>
<accession>A0A396K623</accession>
<sequence length="60" mass="6798">MGIVCDSGYMGSYFHFSTIYMGIFYSRPLSLGIKSWVSGSYFFPRNSLFPGVILPPCSWE</sequence>
<proteinExistence type="predicted"/>
<name>A0A396K623_MEDTR</name>
<dbReference type="AlphaFoldDB" id="A0A396K623"/>
<evidence type="ECO:0000313" key="2">
    <source>
        <dbReference type="Proteomes" id="UP000265566"/>
    </source>
</evidence>
<reference evidence="2" key="1">
    <citation type="journal article" date="2018" name="Nat. Plants">
        <title>Whole-genome landscape of Medicago truncatula symbiotic genes.</title>
        <authorList>
            <person name="Pecrix Y."/>
            <person name="Staton S.E."/>
            <person name="Sallet E."/>
            <person name="Lelandais-Briere C."/>
            <person name="Moreau S."/>
            <person name="Carrere S."/>
            <person name="Blein T."/>
            <person name="Jardinaud M.F."/>
            <person name="Latrasse D."/>
            <person name="Zouine M."/>
            <person name="Zahm M."/>
            <person name="Kreplak J."/>
            <person name="Mayjonade B."/>
            <person name="Satge C."/>
            <person name="Perez M."/>
            <person name="Cauet S."/>
            <person name="Marande W."/>
            <person name="Chantry-Darmon C."/>
            <person name="Lopez-Roques C."/>
            <person name="Bouchez O."/>
            <person name="Berard A."/>
            <person name="Debelle F."/>
            <person name="Munos S."/>
            <person name="Bendahmane A."/>
            <person name="Berges H."/>
            <person name="Niebel A."/>
            <person name="Buitink J."/>
            <person name="Frugier F."/>
            <person name="Benhamed M."/>
            <person name="Crespi M."/>
            <person name="Gouzy J."/>
            <person name="Gamas P."/>
        </authorList>
    </citation>
    <scope>NUCLEOTIDE SEQUENCE [LARGE SCALE GENOMIC DNA]</scope>
    <source>
        <strain evidence="2">cv. Jemalong A17</strain>
    </source>
</reference>